<comment type="caution">
    <text evidence="1">The sequence shown here is derived from an EMBL/GenBank/DDBJ whole genome shotgun (WGS) entry which is preliminary data.</text>
</comment>
<evidence type="ECO:0000313" key="2">
    <source>
        <dbReference type="Proteomes" id="UP000478052"/>
    </source>
</evidence>
<dbReference type="PANTHER" id="PTHR33053">
    <property type="entry name" value="PROTEIN, PUTATIVE-RELATED"/>
    <property type="match status" value="1"/>
</dbReference>
<dbReference type="AlphaFoldDB" id="A0A6G0XFG3"/>
<evidence type="ECO:0008006" key="3">
    <source>
        <dbReference type="Google" id="ProtNLM"/>
    </source>
</evidence>
<dbReference type="PANTHER" id="PTHR33053:SF25">
    <property type="entry name" value="TRANSPOSASE DOMAIN-CONTAINING PROTEIN"/>
    <property type="match status" value="1"/>
</dbReference>
<feature type="non-terminal residue" evidence="1">
    <location>
        <position position="1"/>
    </location>
</feature>
<evidence type="ECO:0000313" key="1">
    <source>
        <dbReference type="EMBL" id="KAF0738921.1"/>
    </source>
</evidence>
<dbReference type="OrthoDB" id="7758130at2759"/>
<name>A0A6G0XFG3_APHCR</name>
<organism evidence="1 2">
    <name type="scientific">Aphis craccivora</name>
    <name type="common">Cowpea aphid</name>
    <dbReference type="NCBI Taxonomy" id="307492"/>
    <lineage>
        <taxon>Eukaryota</taxon>
        <taxon>Metazoa</taxon>
        <taxon>Ecdysozoa</taxon>
        <taxon>Arthropoda</taxon>
        <taxon>Hexapoda</taxon>
        <taxon>Insecta</taxon>
        <taxon>Pterygota</taxon>
        <taxon>Neoptera</taxon>
        <taxon>Paraneoptera</taxon>
        <taxon>Hemiptera</taxon>
        <taxon>Sternorrhyncha</taxon>
        <taxon>Aphidomorpha</taxon>
        <taxon>Aphidoidea</taxon>
        <taxon>Aphididae</taxon>
        <taxon>Aphidini</taxon>
        <taxon>Aphis</taxon>
        <taxon>Aphis</taxon>
    </lineage>
</organism>
<keyword evidence="2" id="KW-1185">Reference proteome</keyword>
<gene>
    <name evidence="1" type="ORF">FWK35_00030792</name>
</gene>
<dbReference type="EMBL" id="VUJU01007890">
    <property type="protein sequence ID" value="KAF0738921.1"/>
    <property type="molecule type" value="Genomic_DNA"/>
</dbReference>
<dbReference type="Proteomes" id="UP000478052">
    <property type="component" value="Unassembled WGS sequence"/>
</dbReference>
<protein>
    <recommendedName>
        <fullName evidence="3">DUF4806 domain-containing protein</fullName>
    </recommendedName>
</protein>
<sequence>LNKKRKSLRDYSSRHIRRIVADYESTIISSDSDTNSSNNSSSPLSVNNINRFSIKNVITKTKEFALINNSTAGNNSNNNDQLINEIDISLSPHHTLAESNDILSSDISSGSTCSLSEESLNNISDYSNTSISSDSEINEINNFQTALCEWSIKNNISHLALSELLVLLKIHTNCELPNTARTILKTKRSANHDIINIGNGFYWHYGVEKCIKLIASDIIILNKKLIGAYQGNEKASDSNLFLSKFVNEINSLILNTYCYKNHKFKIKVHALICDAPAKSLVLHTKGHTGYNSCSKCVIKGEYVNGRICFPIELDKNKIIQLDDLRTDFDFSNKLYLNSYQLSDSIFSSLHNFGMVKNVALDYMHLVCLGVVKKLIILWREGPLRTRIPFRDIKCISDYHILLKTSTPNDFPRKPRSLLDIKHWKSAEFRTFLLYTGPIVLKKYLSDEMYTNFLFLHVAISILINPDLVKSNDYISYANNLLQHFVLGFQNIYGKEYVSHNIHNLIHLAEDVRTYGALDVFGAFRFENHMGKLKKMFRKADKPLQQLAKRFSELENIESNRKYLNNKSKLTNSLHLQNKHTKGPITQSDIFNLPINQYKKCMILDKLSIHCDTKNCFCLLKDGSVVFIKNIVETITDKDNVIYIIGYKMKIIDSIPFYSTPCESLKINIKIVAEKKKILPYRVGIFLIFMLNTIIMSAYKVVEFFDGFQLVPTKWFTDDLNQSYWPPSSLNQIKVNKLIANKSDPDLENWSSYSVKRIFFSTDSYEVGMNKLKLAEKYSDIESSSESNPKKRLRNENYVNCKNLQTLETQLESPQKIKKKLFKPLVTNSILPEFPSTSKMKNDFYLSSKNDDDGINIIKSPTTLQIQHTARNHKSISPPSFNFLNDDKNDNSNEGMEYNSQNCMKKKTQTKSNKCDHCTEWQKKVYKQVSKCNLKLDEIYQQNSEIKTMLEEFKNNFGNIAAVNNVTGVATELLDLKLPFCDVKSLFDAEKSMKNDNVYYSQMVSLLKSIGGSNLLYIINNLLKKIMNNNLAVQFCFSGKNSKKYCFKNTLPSFLKAIMFIVRFHSPQTTIKEINDQIGKWLVQGKLRKTREDNKMNLLLAQPSLIEKDNDANNEPNVYFLENSNDNSLEEIDELHKYLHSNEVLNEQDSLTSD</sequence>
<reference evidence="1 2" key="1">
    <citation type="submission" date="2019-08" db="EMBL/GenBank/DDBJ databases">
        <title>Whole genome of Aphis craccivora.</title>
        <authorList>
            <person name="Voronova N.V."/>
            <person name="Shulinski R.S."/>
            <person name="Bandarenka Y.V."/>
            <person name="Zhorov D.G."/>
            <person name="Warner D."/>
        </authorList>
    </citation>
    <scope>NUCLEOTIDE SEQUENCE [LARGE SCALE GENOMIC DNA]</scope>
    <source>
        <strain evidence="1">180601</strain>
        <tissue evidence="1">Whole Body</tissue>
    </source>
</reference>
<proteinExistence type="predicted"/>
<accession>A0A6G0XFG3</accession>